<proteinExistence type="predicted"/>
<dbReference type="GO" id="GO:0010494">
    <property type="term" value="C:cytoplasmic stress granule"/>
    <property type="evidence" value="ECO:0007669"/>
    <property type="project" value="UniProtKB-SubCell"/>
</dbReference>
<protein>
    <submittedName>
        <fullName evidence="7">Ras GTPase-activating protein-binding protein 2</fullName>
    </submittedName>
</protein>
<evidence type="ECO:0000259" key="6">
    <source>
        <dbReference type="PROSITE" id="PS50177"/>
    </source>
</evidence>
<comment type="subcellular location">
    <subcellularLocation>
        <location evidence="1">Cytoplasm</location>
        <location evidence="1">Stress granule</location>
    </subcellularLocation>
</comment>
<dbReference type="Gene3D" id="3.10.450.50">
    <property type="match status" value="1"/>
</dbReference>
<dbReference type="InterPro" id="IPR018222">
    <property type="entry name" value="Nuclear_transport_factor_2_euk"/>
</dbReference>
<feature type="compositionally biased region" description="Polar residues" evidence="4">
    <location>
        <begin position="153"/>
        <end position="171"/>
    </location>
</feature>
<evidence type="ECO:0000256" key="4">
    <source>
        <dbReference type="SAM" id="MobiDB-lite"/>
    </source>
</evidence>
<dbReference type="AlphaFoldDB" id="A0A0A1WTN9"/>
<feature type="domain" description="RRM" evidence="5">
    <location>
        <begin position="562"/>
        <end position="650"/>
    </location>
</feature>
<dbReference type="PROSITE" id="PS50102">
    <property type="entry name" value="RRM"/>
    <property type="match status" value="1"/>
</dbReference>
<dbReference type="SMART" id="SM00360">
    <property type="entry name" value="RRM"/>
    <property type="match status" value="1"/>
</dbReference>
<evidence type="ECO:0000256" key="3">
    <source>
        <dbReference type="PROSITE-ProRule" id="PRU00176"/>
    </source>
</evidence>
<feature type="compositionally biased region" description="Polar residues" evidence="4">
    <location>
        <begin position="525"/>
        <end position="541"/>
    </location>
</feature>
<reference evidence="7" key="1">
    <citation type="submission" date="2014-11" db="EMBL/GenBank/DDBJ databases">
        <authorList>
            <person name="Geib S."/>
        </authorList>
    </citation>
    <scope>NUCLEOTIDE SEQUENCE</scope>
</reference>
<gene>
    <name evidence="7" type="primary">G3BP2</name>
    <name evidence="7" type="ORF">g.31836</name>
</gene>
<feature type="compositionally biased region" description="Low complexity" evidence="4">
    <location>
        <begin position="485"/>
        <end position="524"/>
    </location>
</feature>
<evidence type="ECO:0000313" key="7">
    <source>
        <dbReference type="EMBL" id="JAD02217.1"/>
    </source>
</evidence>
<dbReference type="PANTHER" id="PTHR10693:SF20">
    <property type="entry name" value="AT27578P"/>
    <property type="match status" value="1"/>
</dbReference>
<feature type="region of interest" description="Disordered" evidence="4">
    <location>
        <begin position="135"/>
        <end position="188"/>
    </location>
</feature>
<dbReference type="SUPFAM" id="SSF54427">
    <property type="entry name" value="NTF2-like"/>
    <property type="match status" value="1"/>
</dbReference>
<dbReference type="FunFam" id="3.10.450.50:FF:000010">
    <property type="entry name" value="Ras GTPase-activating protein-binding protein"/>
    <property type="match status" value="1"/>
</dbReference>
<dbReference type="PROSITE" id="PS50177">
    <property type="entry name" value="NTF2_DOMAIN"/>
    <property type="match status" value="1"/>
</dbReference>
<feature type="compositionally biased region" description="Low complexity" evidence="4">
    <location>
        <begin position="701"/>
        <end position="720"/>
    </location>
</feature>
<dbReference type="InterPro" id="IPR000504">
    <property type="entry name" value="RRM_dom"/>
</dbReference>
<dbReference type="Gene3D" id="3.30.70.330">
    <property type="match status" value="1"/>
</dbReference>
<evidence type="ECO:0000256" key="2">
    <source>
        <dbReference type="ARBA" id="ARBA00022884"/>
    </source>
</evidence>
<evidence type="ECO:0000259" key="5">
    <source>
        <dbReference type="PROSITE" id="PS50102"/>
    </source>
</evidence>
<feature type="compositionally biased region" description="Low complexity" evidence="4">
    <location>
        <begin position="751"/>
        <end position="761"/>
    </location>
</feature>
<dbReference type="PANTHER" id="PTHR10693">
    <property type="entry name" value="RAS GTPASE-ACTIVATING PROTEIN-BINDING PROTEIN"/>
    <property type="match status" value="1"/>
</dbReference>
<dbReference type="InterPro" id="IPR035979">
    <property type="entry name" value="RBD_domain_sf"/>
</dbReference>
<dbReference type="InterPro" id="IPR012677">
    <property type="entry name" value="Nucleotide-bd_a/b_plait_sf"/>
</dbReference>
<organism evidence="7">
    <name type="scientific">Zeugodacus cucurbitae</name>
    <name type="common">Melon fruit fly</name>
    <name type="synonym">Bactrocera cucurbitae</name>
    <dbReference type="NCBI Taxonomy" id="28588"/>
    <lineage>
        <taxon>Eukaryota</taxon>
        <taxon>Metazoa</taxon>
        <taxon>Ecdysozoa</taxon>
        <taxon>Arthropoda</taxon>
        <taxon>Hexapoda</taxon>
        <taxon>Insecta</taxon>
        <taxon>Pterygota</taxon>
        <taxon>Neoptera</taxon>
        <taxon>Endopterygota</taxon>
        <taxon>Diptera</taxon>
        <taxon>Brachycera</taxon>
        <taxon>Muscomorpha</taxon>
        <taxon>Tephritoidea</taxon>
        <taxon>Tephritidae</taxon>
        <taxon>Zeugodacus</taxon>
        <taxon>Zeugodacus</taxon>
    </lineage>
</organism>
<dbReference type="InterPro" id="IPR002075">
    <property type="entry name" value="NTF2_dom"/>
</dbReference>
<dbReference type="GO" id="GO:1990904">
    <property type="term" value="C:ribonucleoprotein complex"/>
    <property type="evidence" value="ECO:0007669"/>
    <property type="project" value="TreeGrafter"/>
</dbReference>
<feature type="compositionally biased region" description="Low complexity" evidence="4">
    <location>
        <begin position="466"/>
        <end position="477"/>
    </location>
</feature>
<dbReference type="InterPro" id="IPR039539">
    <property type="entry name" value="Ras_GTPase_bind_prot"/>
</dbReference>
<accession>A0A0A1WTN9</accession>
<evidence type="ECO:0000256" key="1">
    <source>
        <dbReference type="ARBA" id="ARBA00004210"/>
    </source>
</evidence>
<dbReference type="CDD" id="cd00780">
    <property type="entry name" value="NTF2"/>
    <property type="match status" value="1"/>
</dbReference>
<keyword evidence="2 3" id="KW-0694">RNA-binding</keyword>
<dbReference type="SUPFAM" id="SSF54928">
    <property type="entry name" value="RNA-binding domain, RBD"/>
    <property type="match status" value="1"/>
</dbReference>
<dbReference type="EMBL" id="GBXI01012075">
    <property type="protein sequence ID" value="JAD02217.1"/>
    <property type="molecule type" value="Transcribed_RNA"/>
</dbReference>
<name>A0A0A1WTN9_ZEUCU</name>
<dbReference type="GO" id="GO:0003729">
    <property type="term" value="F:mRNA binding"/>
    <property type="evidence" value="ECO:0007669"/>
    <property type="project" value="TreeGrafter"/>
</dbReference>
<reference evidence="7" key="2">
    <citation type="journal article" date="2015" name="Gigascience">
        <title>Reconstructing a comprehensive transcriptome assembly of a white-pupal translocated strain of the pest fruit fly Bactrocera cucurbitae.</title>
        <authorList>
            <person name="Sim S.B."/>
            <person name="Calla B."/>
            <person name="Hall B."/>
            <person name="DeRego T."/>
            <person name="Geib S.M."/>
        </authorList>
    </citation>
    <scope>NUCLEOTIDE SEQUENCE</scope>
</reference>
<dbReference type="GO" id="GO:0005829">
    <property type="term" value="C:cytosol"/>
    <property type="evidence" value="ECO:0007669"/>
    <property type="project" value="TreeGrafter"/>
</dbReference>
<dbReference type="Pfam" id="PF02136">
    <property type="entry name" value="NTF2"/>
    <property type="match status" value="1"/>
</dbReference>
<feature type="domain" description="NTF2" evidence="6">
    <location>
        <begin position="16"/>
        <end position="129"/>
    </location>
</feature>
<feature type="region of interest" description="Disordered" evidence="4">
    <location>
        <begin position="450"/>
        <end position="541"/>
    </location>
</feature>
<dbReference type="InterPro" id="IPR032710">
    <property type="entry name" value="NTF2-like_dom_sf"/>
</dbReference>
<feature type="compositionally biased region" description="Low complexity" evidence="4">
    <location>
        <begin position="661"/>
        <end position="693"/>
    </location>
</feature>
<feature type="region of interest" description="Disordered" evidence="4">
    <location>
        <begin position="634"/>
        <end position="772"/>
    </location>
</feature>
<feature type="compositionally biased region" description="Gly residues" evidence="4">
    <location>
        <begin position="762"/>
        <end position="772"/>
    </location>
</feature>
<sequence length="772" mass="82275">MVMDATQSQQPSPQSVGREFVRQYYTLLNRAPSHLHRFYNNNSSFIHGESTLVVGQRNIYNRIQQLNFNDCHAKISQVDAQATLGNGVVVQVTGELSNDGQPMRRFTQTFVLASQSPKKYYVHNDIFRYQDVFSDEENEGETRTEQDEEHVELQQSTATTSGAPGNEQVGSNLVAGSGPVTAEQQQQPQQLTQLSTQAVNATAGSGVLPQQQTGAQPAVGGPQQPAIYYSVPAAGGRPVPLLTGAAPQATSAVSFSAAAPAAVVSQQVQLNGVVGHEDLLSTGNPQQQQGQGQQQQIVAPSTSPVVQQSTNIAVATPVLPGQTGASAGVTAVPVAVPANANIPGFQQSPLLQSHVLQQQQPLQQPLVQQTQITQQSSVVDLEEGVISPSLTSNAESVPRSGSASLLAAADNAPAVDDFKTINEQQQQEKYEAAKQQQQQQNEIKTYANLFKSSSSSPSGFVTAAMQQQQQLQQQQQQTSNNAYHSATTISSTTYSQSNSNSTSSLSVYNNRNSESSSLRLDNNNTMSSVTQGGPLPQRNNASRINKEYEPRRTSNAQQSDNQQLFLGNIPHHASEEELKALFGRFGQVLELRVMSKANGKLPPGVRNPQNFGFITYEDPESVQNCLANCPLYFPENSPDGQKLNVEEKKPRPMRPNNDMPSRQSMGGNSMGGNMNNSQRNMSGGPPSRSLSNSAGGGASGGMMRNAGGSSANSNSMSRGQSSGGGPRLSGGFNRNENRSGPTNGNGPQVRGSNQNSAQSSGASGGNSYGTRR</sequence>
<dbReference type="Pfam" id="PF00076">
    <property type="entry name" value="RRM_1"/>
    <property type="match status" value="1"/>
</dbReference>